<feature type="region of interest" description="Disordered" evidence="1">
    <location>
        <begin position="100"/>
        <end position="163"/>
    </location>
</feature>
<keyword evidence="4" id="KW-1185">Reference proteome</keyword>
<sequence length="163" mass="17078">MYSGPPPGGDADLSGTQGRDVIKQCGELVPQVAFGSDTKAVLVELLRVLHEEHALGEGNSLLTDRTFLVKAVKVLKAHAVLNGRLRCEPHDLTAMRHLTTFRVPRKSTSRSRPSSPDRPGGGTQGRHAAAGGRARRGGRRCRAGAGAAARRAGGRRGDSSGGA</sequence>
<comment type="caution">
    <text evidence="3">The sequence shown here is derived from an EMBL/GenBank/DDBJ whole genome shotgun (WGS) entry which is preliminary data.</text>
</comment>
<organism evidence="3 4">
    <name type="scientific">Prorocentrum cordatum</name>
    <dbReference type="NCBI Taxonomy" id="2364126"/>
    <lineage>
        <taxon>Eukaryota</taxon>
        <taxon>Sar</taxon>
        <taxon>Alveolata</taxon>
        <taxon>Dinophyceae</taxon>
        <taxon>Prorocentrales</taxon>
        <taxon>Prorocentraceae</taxon>
        <taxon>Prorocentrum</taxon>
    </lineage>
</organism>
<dbReference type="EMBL" id="CAUYUJ010015938">
    <property type="protein sequence ID" value="CAK0859877.1"/>
    <property type="molecule type" value="Genomic_DNA"/>
</dbReference>
<reference evidence="3" key="1">
    <citation type="submission" date="2023-10" db="EMBL/GenBank/DDBJ databases">
        <authorList>
            <person name="Chen Y."/>
            <person name="Shah S."/>
            <person name="Dougan E. K."/>
            <person name="Thang M."/>
            <person name="Chan C."/>
        </authorList>
    </citation>
    <scope>NUCLEOTIDE SEQUENCE [LARGE SCALE GENOMIC DNA]</scope>
</reference>
<accession>A0ABN9UJI4</accession>
<dbReference type="InterPro" id="IPR041538">
    <property type="entry name" value="RavA-like_AAA_lid"/>
</dbReference>
<evidence type="ECO:0000259" key="2">
    <source>
        <dbReference type="Pfam" id="PF17868"/>
    </source>
</evidence>
<dbReference type="Proteomes" id="UP001189429">
    <property type="component" value="Unassembled WGS sequence"/>
</dbReference>
<protein>
    <recommendedName>
        <fullName evidence="2">ATPase RavA-like AAA lid domain-containing protein</fullName>
    </recommendedName>
</protein>
<feature type="compositionally biased region" description="Basic residues" evidence="1">
    <location>
        <begin position="133"/>
        <end position="142"/>
    </location>
</feature>
<proteinExistence type="predicted"/>
<evidence type="ECO:0000313" key="4">
    <source>
        <dbReference type="Proteomes" id="UP001189429"/>
    </source>
</evidence>
<gene>
    <name evidence="3" type="ORF">PCOR1329_LOCUS49091</name>
</gene>
<evidence type="ECO:0000256" key="1">
    <source>
        <dbReference type="SAM" id="MobiDB-lite"/>
    </source>
</evidence>
<dbReference type="Pfam" id="PF17868">
    <property type="entry name" value="AAA_lid_8"/>
    <property type="match status" value="1"/>
</dbReference>
<evidence type="ECO:0000313" key="3">
    <source>
        <dbReference type="EMBL" id="CAK0859877.1"/>
    </source>
</evidence>
<feature type="domain" description="ATPase RavA-like AAA lid" evidence="2">
    <location>
        <begin position="43"/>
        <end position="98"/>
    </location>
</feature>
<name>A0ABN9UJI4_9DINO</name>